<dbReference type="SMART" id="SM00029">
    <property type="entry name" value="GASTRIN"/>
    <property type="match status" value="8"/>
</dbReference>
<proteinExistence type="inferred from homology"/>
<sequence length="336" mass="39551">MTPPRANVSRGCFLVALFDGIVSSKSWRIKLFEDFPISTKNKHLDSRLIHSILKNTILKMNVLLFLLVQLTPLAAMDFSELCVGSNNAFSRWCHAFSSFYDAAAAKENALDLPDNAWQDYKRGGERDRHMMRFGRSLLDKDKRTRYIRFGRSVDSSLDSPRDAMLTQALMGFGESDARQKRALGGHYMRFGRSVNHVLNVDKKLIENEISKDDNNYDKRFMRFGKKDGEDEKRFMRFGKKDGEDEKRFMRFGKKDGEDEKRFMRFGKKDSDDEKRFMRFGKKDGENEKRFMRFGKKDGEDEKRFMRFGKKDGENEKRFMRFGKKDGEDEKRFMRFG</sequence>
<dbReference type="GO" id="GO:0005576">
    <property type="term" value="C:extracellular region"/>
    <property type="evidence" value="ECO:0007669"/>
    <property type="project" value="UniProtKB-SubCell"/>
</dbReference>
<keyword evidence="7" id="KW-1185">Reference proteome</keyword>
<keyword evidence="5" id="KW-0527">Neuropeptide</keyword>
<evidence type="ECO:0000256" key="1">
    <source>
        <dbReference type="ARBA" id="ARBA00004613"/>
    </source>
</evidence>
<evidence type="ECO:0000313" key="7">
    <source>
        <dbReference type="Proteomes" id="UP000749559"/>
    </source>
</evidence>
<name>A0A8S4P217_OWEFU</name>
<comment type="subcellular location">
    <subcellularLocation>
        <location evidence="1">Secreted</location>
    </subcellularLocation>
</comment>
<gene>
    <name evidence="6" type="ORF">OFUS_LOCUS12628</name>
</gene>
<keyword evidence="4" id="KW-0027">Amidation</keyword>
<accession>A0A8S4P217</accession>
<reference evidence="6" key="1">
    <citation type="submission" date="2022-03" db="EMBL/GenBank/DDBJ databases">
        <authorList>
            <person name="Martin C."/>
        </authorList>
    </citation>
    <scope>NUCLEOTIDE SEQUENCE</scope>
</reference>
<protein>
    <submittedName>
        <fullName evidence="6">Uncharacterized protein</fullName>
    </submittedName>
</protein>
<dbReference type="PANTHER" id="PTHR20986">
    <property type="entry name" value="FMRFAMIDE-RELATED PEPTIDES"/>
    <property type="match status" value="1"/>
</dbReference>
<dbReference type="PANTHER" id="PTHR20986:SF24">
    <property type="entry name" value="FMRFAMIDE-LIKE NEUROPEPTIDES 1"/>
    <property type="match status" value="1"/>
</dbReference>
<organism evidence="6 7">
    <name type="scientific">Owenia fusiformis</name>
    <name type="common">Polychaete worm</name>
    <dbReference type="NCBI Taxonomy" id="6347"/>
    <lineage>
        <taxon>Eukaryota</taxon>
        <taxon>Metazoa</taxon>
        <taxon>Spiralia</taxon>
        <taxon>Lophotrochozoa</taxon>
        <taxon>Annelida</taxon>
        <taxon>Polychaeta</taxon>
        <taxon>Sedentaria</taxon>
        <taxon>Canalipalpata</taxon>
        <taxon>Sabellida</taxon>
        <taxon>Oweniida</taxon>
        <taxon>Oweniidae</taxon>
        <taxon>Owenia</taxon>
    </lineage>
</organism>
<evidence type="ECO:0000256" key="5">
    <source>
        <dbReference type="ARBA" id="ARBA00023320"/>
    </source>
</evidence>
<comment type="similarity">
    <text evidence="2">Belongs to the FARP (FMRFamide related peptide) family.</text>
</comment>
<dbReference type="InterPro" id="IPR051041">
    <property type="entry name" value="FMRFamide-related_np"/>
</dbReference>
<comment type="caution">
    <text evidence="6">The sequence shown here is derived from an EMBL/GenBank/DDBJ whole genome shotgun (WGS) entry which is preliminary data.</text>
</comment>
<dbReference type="InterPro" id="IPR002544">
    <property type="entry name" value="FMRFamid-related_peptide-like"/>
</dbReference>
<evidence type="ECO:0000313" key="6">
    <source>
        <dbReference type="EMBL" id="CAH1786803.1"/>
    </source>
</evidence>
<dbReference type="GO" id="GO:0007218">
    <property type="term" value="P:neuropeptide signaling pathway"/>
    <property type="evidence" value="ECO:0007669"/>
    <property type="project" value="UniProtKB-KW"/>
</dbReference>
<evidence type="ECO:0000256" key="3">
    <source>
        <dbReference type="ARBA" id="ARBA00022525"/>
    </source>
</evidence>
<evidence type="ECO:0000256" key="2">
    <source>
        <dbReference type="ARBA" id="ARBA00006356"/>
    </source>
</evidence>
<keyword evidence="3" id="KW-0964">Secreted</keyword>
<dbReference type="Proteomes" id="UP000749559">
    <property type="component" value="Unassembled WGS sequence"/>
</dbReference>
<dbReference type="Pfam" id="PF01581">
    <property type="entry name" value="FARP"/>
    <property type="match status" value="11"/>
</dbReference>
<dbReference type="OrthoDB" id="5813613at2759"/>
<dbReference type="AlphaFoldDB" id="A0A8S4P217"/>
<dbReference type="EMBL" id="CAIIXF020000006">
    <property type="protein sequence ID" value="CAH1786803.1"/>
    <property type="molecule type" value="Genomic_DNA"/>
</dbReference>
<evidence type="ECO:0000256" key="4">
    <source>
        <dbReference type="ARBA" id="ARBA00022815"/>
    </source>
</evidence>
<feature type="non-terminal residue" evidence="6">
    <location>
        <position position="336"/>
    </location>
</feature>